<accession>A0A8T4KSN4</accession>
<evidence type="ECO:0000313" key="3">
    <source>
        <dbReference type="EMBL" id="MBS3057371.1"/>
    </source>
</evidence>
<dbReference type="AlphaFoldDB" id="A0A8T4KSN4"/>
<feature type="domain" description="Prenyltransferase alpha-alpha toroid" evidence="2">
    <location>
        <begin position="184"/>
        <end position="317"/>
    </location>
</feature>
<dbReference type="GO" id="GO:0003824">
    <property type="term" value="F:catalytic activity"/>
    <property type="evidence" value="ECO:0007669"/>
    <property type="project" value="InterPro"/>
</dbReference>
<sequence>NYTALAPVGISAYVPADGEIIEMAYSDWPGDTALTVNVKDSGNNAIENAQIYLNGILIGNTNAQGALSKSLTLKKDTYEIKAKKDTSEKTASITVVDYSAITANLVLEDSTARALNWLLTHQDSSGQIGTHAVWGNAFALMALSLFSGNDTVKTNAMNYLLANQGDDAGFGYPGFGSDVLHTAVSAMALISNGKQLQEFAKNGKTSTEYMLSNQISDGGFGYGASDVDTTSWSAVAFAQSGQQQPTVNSKTPKDFLLSAQNSDGGFPYNAGGASSVEYSAEALIGLKAANYAKDSKITNAINYLRAGQSANGCFSNAYTTSLSAIALIAYGEDANSAIACLKTLQLSDGGFARSGSTGNSVDTAAAIIAISEKTFPLSTSSTSSDSNGVAPLNSVVKFVVPITNTGKHKATDVYAQIPGINANWILEGSSTRSFSEINPNETKNAVIYVKMQSVGEINIRAEITANELVGAASTNYVKVLVEAITLLASMYVDSITQG</sequence>
<dbReference type="InterPro" id="IPR008930">
    <property type="entry name" value="Terpenoid_cyclase/PrenylTrfase"/>
</dbReference>
<reference evidence="3" key="2">
    <citation type="submission" date="2021-05" db="EMBL/GenBank/DDBJ databases">
        <title>Protein family content uncovers lineage relationships and bacterial pathway maintenance mechanisms in DPANN archaea.</title>
        <authorList>
            <person name="Castelle C.J."/>
            <person name="Meheust R."/>
            <person name="Jaffe A.L."/>
            <person name="Seitz K."/>
            <person name="Gong X."/>
            <person name="Baker B.J."/>
            <person name="Banfield J.F."/>
        </authorList>
    </citation>
    <scope>NUCLEOTIDE SEQUENCE</scope>
    <source>
        <strain evidence="3">RIFCSPHIGHO2_01_FULL_AR10_44_11</strain>
    </source>
</reference>
<reference evidence="3" key="1">
    <citation type="submission" date="2021-03" db="EMBL/GenBank/DDBJ databases">
        <authorList>
            <person name="Jaffe A."/>
        </authorList>
    </citation>
    <scope>NUCLEOTIDE SEQUENCE</scope>
    <source>
        <strain evidence="3">RIFCSPHIGHO2_01_FULL_AR10_44_11</strain>
    </source>
</reference>
<dbReference type="Gene3D" id="1.50.10.20">
    <property type="match status" value="2"/>
</dbReference>
<dbReference type="PANTHER" id="PTHR10559:SF18">
    <property type="entry name" value="TRANSCOBALAMIN II"/>
    <property type="match status" value="1"/>
</dbReference>
<dbReference type="InterPro" id="IPR051588">
    <property type="entry name" value="Cobalamin_Transport"/>
</dbReference>
<dbReference type="Pfam" id="PF00432">
    <property type="entry name" value="Prenyltrans"/>
    <property type="match status" value="1"/>
</dbReference>
<organism evidence="3 4">
    <name type="scientific">Candidatus Iainarchaeum sp</name>
    <dbReference type="NCBI Taxonomy" id="3101447"/>
    <lineage>
        <taxon>Archaea</taxon>
        <taxon>Candidatus Iainarchaeota</taxon>
        <taxon>Candidatus Iainarchaeia</taxon>
        <taxon>Candidatus Iainarchaeales</taxon>
        <taxon>Candidatus Iainarchaeaceae</taxon>
        <taxon>Candidatus Iainarchaeum</taxon>
    </lineage>
</organism>
<protein>
    <submittedName>
        <fullName evidence="3">Terpene cyclase/mutase family protein</fullName>
    </submittedName>
</protein>
<dbReference type="InterPro" id="IPR001330">
    <property type="entry name" value="Prenyltrans"/>
</dbReference>
<name>A0A8T4KSN4_9ARCH</name>
<dbReference type="EMBL" id="JAGVWD010000026">
    <property type="protein sequence ID" value="MBS3057371.1"/>
    <property type="molecule type" value="Genomic_DNA"/>
</dbReference>
<keyword evidence="1" id="KW-0677">Repeat</keyword>
<proteinExistence type="predicted"/>
<dbReference type="Proteomes" id="UP000677687">
    <property type="component" value="Unassembled WGS sequence"/>
</dbReference>
<dbReference type="PANTHER" id="PTHR10559">
    <property type="entry name" value="TRANSCOBALAMIN-1/GASTRIC INTRINSIC FACTOR"/>
    <property type="match status" value="1"/>
</dbReference>
<evidence type="ECO:0000313" key="4">
    <source>
        <dbReference type="Proteomes" id="UP000677687"/>
    </source>
</evidence>
<feature type="non-terminal residue" evidence="3">
    <location>
        <position position="1"/>
    </location>
</feature>
<gene>
    <name evidence="3" type="ORF">J4415_01965</name>
</gene>
<dbReference type="CDD" id="cd00688">
    <property type="entry name" value="ISOPREN_C2_like"/>
    <property type="match status" value="1"/>
</dbReference>
<evidence type="ECO:0000259" key="2">
    <source>
        <dbReference type="Pfam" id="PF00432"/>
    </source>
</evidence>
<evidence type="ECO:0000256" key="1">
    <source>
        <dbReference type="ARBA" id="ARBA00022737"/>
    </source>
</evidence>
<comment type="caution">
    <text evidence="3">The sequence shown here is derived from an EMBL/GenBank/DDBJ whole genome shotgun (WGS) entry which is preliminary data.</text>
</comment>
<dbReference type="SUPFAM" id="SSF48239">
    <property type="entry name" value="Terpenoid cyclases/Protein prenyltransferases"/>
    <property type="match status" value="1"/>
</dbReference>